<dbReference type="InterPro" id="IPR036866">
    <property type="entry name" value="RibonucZ/Hydroxyglut_hydro"/>
</dbReference>
<name>A0A318SME8_9RHOB</name>
<sequence length="276" mass="29382">MDAAGRLMAQLRARILGCGSSGGVPRLGAAGGHWGACDPDEPRNRRSRCSLLLTKVTEAGETTVLIDTSPDMRAQLLAANVTTLDGVIWTHPHADHVHGIDDLRMLAIGRQSRLPGWADAPTTEQLHARFGYIFETPAGSSYPPLVDLAPLDGPVTVEGAGGPLTLDSVLLQHGDIPARGILCGGLAYLPDVNAIPDAAWARLQGLEVLIVDALRRSPHPSHAHLDQALEWIAAAAPERAVLTNMHTDLDYHTLEAETPAHITPAFDGLELELPLP</sequence>
<dbReference type="InterPro" id="IPR001279">
    <property type="entry name" value="Metallo-B-lactamas"/>
</dbReference>
<dbReference type="PANTHER" id="PTHR42663">
    <property type="entry name" value="HYDROLASE C777.06C-RELATED-RELATED"/>
    <property type="match status" value="1"/>
</dbReference>
<dbReference type="PANTHER" id="PTHR42663:SF6">
    <property type="entry name" value="HYDROLASE C777.06C-RELATED"/>
    <property type="match status" value="1"/>
</dbReference>
<gene>
    <name evidence="2" type="ORF">DFP88_11018</name>
</gene>
<dbReference type="SUPFAM" id="SSF56281">
    <property type="entry name" value="Metallo-hydrolase/oxidoreductase"/>
    <property type="match status" value="1"/>
</dbReference>
<accession>A0A318SME8</accession>
<dbReference type="Proteomes" id="UP000248311">
    <property type="component" value="Unassembled WGS sequence"/>
</dbReference>
<dbReference type="Pfam" id="PF12706">
    <property type="entry name" value="Lactamase_B_2"/>
    <property type="match status" value="1"/>
</dbReference>
<proteinExistence type="predicted"/>
<feature type="domain" description="Metallo-beta-lactamase" evidence="1">
    <location>
        <begin position="62"/>
        <end position="243"/>
    </location>
</feature>
<organism evidence="2 3">
    <name type="scientific">Pseudoroseicyclus aestuarii</name>
    <dbReference type="NCBI Taxonomy" id="1795041"/>
    <lineage>
        <taxon>Bacteria</taxon>
        <taxon>Pseudomonadati</taxon>
        <taxon>Pseudomonadota</taxon>
        <taxon>Alphaproteobacteria</taxon>
        <taxon>Rhodobacterales</taxon>
        <taxon>Paracoccaceae</taxon>
        <taxon>Pseudoroseicyclus</taxon>
    </lineage>
</organism>
<dbReference type="EMBL" id="QJTE01000010">
    <property type="protein sequence ID" value="PYE80855.1"/>
    <property type="molecule type" value="Genomic_DNA"/>
</dbReference>
<dbReference type="AlphaFoldDB" id="A0A318SME8"/>
<evidence type="ECO:0000313" key="3">
    <source>
        <dbReference type="Proteomes" id="UP000248311"/>
    </source>
</evidence>
<keyword evidence="3" id="KW-1185">Reference proteome</keyword>
<reference evidence="2 3" key="1">
    <citation type="submission" date="2018-06" db="EMBL/GenBank/DDBJ databases">
        <title>Genomic Encyclopedia of Type Strains, Phase III (KMG-III): the genomes of soil and plant-associated and newly described type strains.</title>
        <authorList>
            <person name="Whitman W."/>
        </authorList>
    </citation>
    <scope>NUCLEOTIDE SEQUENCE [LARGE SCALE GENOMIC DNA]</scope>
    <source>
        <strain evidence="2 3">CECT 9025</strain>
    </source>
</reference>
<evidence type="ECO:0000259" key="1">
    <source>
        <dbReference type="Pfam" id="PF12706"/>
    </source>
</evidence>
<dbReference type="CDD" id="cd16279">
    <property type="entry name" value="metallo-hydrolase-like_MBL-fold"/>
    <property type="match status" value="1"/>
</dbReference>
<dbReference type="Gene3D" id="3.60.15.10">
    <property type="entry name" value="Ribonuclease Z/Hydroxyacylglutathione hydrolase-like"/>
    <property type="match status" value="1"/>
</dbReference>
<evidence type="ECO:0000313" key="2">
    <source>
        <dbReference type="EMBL" id="PYE80855.1"/>
    </source>
</evidence>
<comment type="caution">
    <text evidence="2">The sequence shown here is derived from an EMBL/GenBank/DDBJ whole genome shotgun (WGS) entry which is preliminary data.</text>
</comment>
<protein>
    <submittedName>
        <fullName evidence="2">Phosphoribosyl 1,2-cyclic phosphate phosphodiesterase</fullName>
    </submittedName>
</protein>